<dbReference type="EMBL" id="JACHBX010000003">
    <property type="protein sequence ID" value="MBB6134935.1"/>
    <property type="molecule type" value="Genomic_DNA"/>
</dbReference>
<keyword evidence="3" id="KW-1185">Reference proteome</keyword>
<name>A0A7X0CF75_9BURK</name>
<organism evidence="2 3">
    <name type="scientific">Massilia aurea</name>
    <dbReference type="NCBI Taxonomy" id="373040"/>
    <lineage>
        <taxon>Bacteria</taxon>
        <taxon>Pseudomonadati</taxon>
        <taxon>Pseudomonadota</taxon>
        <taxon>Betaproteobacteria</taxon>
        <taxon>Burkholderiales</taxon>
        <taxon>Oxalobacteraceae</taxon>
        <taxon>Telluria group</taxon>
        <taxon>Massilia</taxon>
    </lineage>
</organism>
<evidence type="ECO:0000256" key="1">
    <source>
        <dbReference type="SAM" id="Phobius"/>
    </source>
</evidence>
<sequence>MILPARMQFVMNRLRERLWVKPMIACVLSVAGVALAHLVDSIPIDWKVPEIAQGSIVDLLKVIAASMLGVATFAVASMVAAYASTGQSATERAFPLVIADDVSQNALSIFVGAFIFAIIGLSATTNDYFGKPGRFTLFVLTLLTLVIVVLVFVRWVDSIARLGRLGAVIARVERAAAEAMARRTRLPCMGGMVAFGPPAGLAFHSQASGYLQRVDMDALQRIAAERKLRITLAVAPGALIVCSRPIGYVLPDGQDAGTIEPDLIAKAFTIGPLRQFDEDPGFGLVVLTEIGSRALSAGINDPGTAIVVLNAVYRIFDAWTHPDFGVEPEHERVEVPPLSLDDMFNDIFPPLARDGAGVLEIALHLQWVCGELGRCGDPHLRAVAQRQADEALARSAAALDFAPDLAQLRRRHADYWGPA</sequence>
<proteinExistence type="predicted"/>
<comment type="caution">
    <text evidence="2">The sequence shown here is derived from an EMBL/GenBank/DDBJ whole genome shotgun (WGS) entry which is preliminary data.</text>
</comment>
<keyword evidence="1" id="KW-1133">Transmembrane helix</keyword>
<dbReference type="AlphaFoldDB" id="A0A7X0CF75"/>
<keyword evidence="1" id="KW-0472">Membrane</keyword>
<protein>
    <submittedName>
        <fullName evidence="2">Putative membrane protein</fullName>
    </submittedName>
</protein>
<gene>
    <name evidence="2" type="ORF">HD842_003093</name>
</gene>
<dbReference type="Proteomes" id="UP000540787">
    <property type="component" value="Unassembled WGS sequence"/>
</dbReference>
<reference evidence="2 3" key="1">
    <citation type="submission" date="2020-08" db="EMBL/GenBank/DDBJ databases">
        <title>The Agave Microbiome: Exploring the role of microbial communities in plant adaptations to desert environments.</title>
        <authorList>
            <person name="Partida-Martinez L.P."/>
        </authorList>
    </citation>
    <scope>NUCLEOTIDE SEQUENCE [LARGE SCALE GENOMIC DNA]</scope>
    <source>
        <strain evidence="2 3">AT3.2</strain>
    </source>
</reference>
<dbReference type="InterPro" id="IPR018723">
    <property type="entry name" value="DUF2254_membrane"/>
</dbReference>
<accession>A0A7X0CF75</accession>
<feature type="transmembrane region" description="Helical" evidence="1">
    <location>
        <begin position="105"/>
        <end position="123"/>
    </location>
</feature>
<dbReference type="Pfam" id="PF10011">
    <property type="entry name" value="DUF2254"/>
    <property type="match status" value="1"/>
</dbReference>
<feature type="transmembrane region" description="Helical" evidence="1">
    <location>
        <begin position="135"/>
        <end position="156"/>
    </location>
</feature>
<evidence type="ECO:0000313" key="2">
    <source>
        <dbReference type="EMBL" id="MBB6134935.1"/>
    </source>
</evidence>
<keyword evidence="1" id="KW-0812">Transmembrane</keyword>
<feature type="transmembrane region" description="Helical" evidence="1">
    <location>
        <begin position="65"/>
        <end position="84"/>
    </location>
</feature>
<evidence type="ECO:0000313" key="3">
    <source>
        <dbReference type="Proteomes" id="UP000540787"/>
    </source>
</evidence>
<dbReference type="RefSeq" id="WP_221290641.1">
    <property type="nucleotide sequence ID" value="NZ_JACHBX010000003.1"/>
</dbReference>